<comment type="caution">
    <text evidence="1">The sequence shown here is derived from an EMBL/GenBank/DDBJ whole genome shotgun (WGS) entry which is preliminary data.</text>
</comment>
<proteinExistence type="predicted"/>
<reference evidence="1" key="1">
    <citation type="submission" date="2022-05" db="EMBL/GenBank/DDBJ databases">
        <title>Draft genome sequences of Clostridium perfringens strains isolated from Peru.</title>
        <authorList>
            <person name="Hurtado R."/>
            <person name="Lima L."/>
            <person name="Sousa T."/>
            <person name="Jaiswal A.K."/>
            <person name="Tiwari S."/>
            <person name="Maturrano L."/>
            <person name="Brenig B."/>
            <person name="Azevedo V."/>
        </authorList>
    </citation>
    <scope>NUCLEOTIDE SEQUENCE</scope>
    <source>
        <strain evidence="1">CP4</strain>
    </source>
</reference>
<evidence type="ECO:0000313" key="1">
    <source>
        <dbReference type="EMBL" id="MDC4248091.1"/>
    </source>
</evidence>
<dbReference type="RefSeq" id="WP_272471412.1">
    <property type="nucleotide sequence ID" value="NZ_JAMWMK010000012.1"/>
</dbReference>
<evidence type="ECO:0000313" key="2">
    <source>
        <dbReference type="Proteomes" id="UP001141166"/>
    </source>
</evidence>
<protein>
    <submittedName>
        <fullName evidence="1">Uncharacterized protein</fullName>
    </submittedName>
</protein>
<dbReference type="Proteomes" id="UP001141166">
    <property type="component" value="Unassembled WGS sequence"/>
</dbReference>
<name>A0A9X3XS98_ENTFC</name>
<accession>A0A9X3XS98</accession>
<sequence>MLQTEKEFQEAINYLLQLPEKLSRQLQGTYKTNSNEEWELLYHTYEEEPVGCDYKNCPRADPKNGIKEVFHVRNKKTGEQLRVGSDCYLKLIYGKEKLTKEEKEESKRLLRKTKKMEAELFESIQETKQCLRETYYSFKTKLERLENPSFSEALMIAEEQFNQADSIEELKRLAKLLEIYYHKFLRELENTKLYGKHVTRTGIVKYYVKETGERLF</sequence>
<organism evidence="1 2">
    <name type="scientific">Enterococcus faecium</name>
    <name type="common">Streptococcus faecium</name>
    <dbReference type="NCBI Taxonomy" id="1352"/>
    <lineage>
        <taxon>Bacteria</taxon>
        <taxon>Bacillati</taxon>
        <taxon>Bacillota</taxon>
        <taxon>Bacilli</taxon>
        <taxon>Lactobacillales</taxon>
        <taxon>Enterococcaceae</taxon>
        <taxon>Enterococcus</taxon>
    </lineage>
</organism>
<dbReference type="AlphaFoldDB" id="A0A9X3XS98"/>
<gene>
    <name evidence="1" type="ORF">M3X98_08475</name>
</gene>
<dbReference type="EMBL" id="JAMWMK010000012">
    <property type="protein sequence ID" value="MDC4248091.1"/>
    <property type="molecule type" value="Genomic_DNA"/>
</dbReference>